<reference evidence="1" key="1">
    <citation type="journal article" date="2012" name="Proc. Natl. Acad. Sci. U.S.A.">
        <title>Antigenic diversity is generated by distinct evolutionary mechanisms in African trypanosome species.</title>
        <authorList>
            <person name="Jackson A.P."/>
            <person name="Berry A."/>
            <person name="Aslett M."/>
            <person name="Allison H.C."/>
            <person name="Burton P."/>
            <person name="Vavrova-Anderson J."/>
            <person name="Brown R."/>
            <person name="Browne H."/>
            <person name="Corton N."/>
            <person name="Hauser H."/>
            <person name="Gamble J."/>
            <person name="Gilderthorp R."/>
            <person name="Marcello L."/>
            <person name="McQuillan J."/>
            <person name="Otto T.D."/>
            <person name="Quail M.A."/>
            <person name="Sanders M.J."/>
            <person name="van Tonder A."/>
            <person name="Ginger M.L."/>
            <person name="Field M.C."/>
            <person name="Barry J.D."/>
            <person name="Hertz-Fowler C."/>
            <person name="Berriman M."/>
        </authorList>
    </citation>
    <scope>NUCLEOTIDE SEQUENCE</scope>
    <source>
        <strain evidence="1">IL3000</strain>
    </source>
</reference>
<name>G0UN42_TRYCI</name>
<organism evidence="1">
    <name type="scientific">Trypanosoma congolense (strain IL3000)</name>
    <dbReference type="NCBI Taxonomy" id="1068625"/>
    <lineage>
        <taxon>Eukaryota</taxon>
        <taxon>Discoba</taxon>
        <taxon>Euglenozoa</taxon>
        <taxon>Kinetoplastea</taxon>
        <taxon>Metakinetoplastina</taxon>
        <taxon>Trypanosomatida</taxon>
        <taxon>Trypanosomatidae</taxon>
        <taxon>Trypanosoma</taxon>
        <taxon>Nannomonas</taxon>
    </lineage>
</organism>
<evidence type="ECO:0000313" key="1">
    <source>
        <dbReference type="EMBL" id="CCC90802.1"/>
    </source>
</evidence>
<proteinExistence type="predicted"/>
<sequence>MNILPPLEDPFVSSCEPPLEHNERMYSLRVVRLVFVDTAEGASQRLDRARGQWGSYKPISIQVMSESTRLGGTSFRSITSNHGWIGINWEDGEEAEGNNGGDICLTISGSEGLVLVLEVVGVEGDRLTYGVGMLNTGVAREKRCCMKFPVYLFPTQAAVDCETVYAIAEVEIRSSVCDRCHFECFDGPECVFGPLRLSTVNFYFPSFILNDSGGYVVTNVLSVFNVTTDAALAIQLVPLRDAHDCIYVEPSCVVTVDPQERVFFSATWKLGGRARMRKLEAQIVVNGSVSPSVPIIINIHNTTPQPCTTDVPYHYWLNTTCVTNTQLSPADEFPSFLDLLPAFRLSTDDLKSGTGCTVVRDADKRRTLNVDAITIVGAPSGRSLVYSIGENSTSLVTSPFSVQKPNTQIGLKTFGPNVPTVNISQKTCQCIVRLGRIRGFPMVSEFAASVSSAFQVTITLLDQQGWKVVVGETRPQYQSASGNIQWEDELELWKWPGAKCRQFLRLNLMEVRPYDGDTIPIGAALVSLNSLERIRLRVGFNVAFYVYETYSLYDTLHTSSLLMTDASITFKEMPAG</sequence>
<accession>G0UN42</accession>
<dbReference type="VEuPathDB" id="TriTrypDB:TcIL3000_6_280"/>
<gene>
    <name evidence="1" type="ORF">TCIL3000_6_280</name>
</gene>
<dbReference type="EMBL" id="HE575319">
    <property type="protein sequence ID" value="CCC90802.1"/>
    <property type="molecule type" value="Genomic_DNA"/>
</dbReference>
<protein>
    <submittedName>
        <fullName evidence="1">Uncharacterized protein TCIL3000_6_280</fullName>
    </submittedName>
</protein>
<dbReference type="AlphaFoldDB" id="G0UN42"/>